<feature type="domain" description="Protein kinase" evidence="1">
    <location>
        <begin position="1"/>
        <end position="215"/>
    </location>
</feature>
<dbReference type="InterPro" id="IPR001245">
    <property type="entry name" value="Ser-Thr/Tyr_kinase_cat_dom"/>
</dbReference>
<reference evidence="2 3" key="1">
    <citation type="submission" date="2014-04" db="EMBL/GenBank/DDBJ databases">
        <authorList>
            <consortium name="DOE Joint Genome Institute"/>
            <person name="Kuo A."/>
            <person name="Girlanda M."/>
            <person name="Perotto S."/>
            <person name="Kohler A."/>
            <person name="Nagy L.G."/>
            <person name="Floudas D."/>
            <person name="Copeland A."/>
            <person name="Barry K.W."/>
            <person name="Cichocki N."/>
            <person name="Veneault-Fourrey C."/>
            <person name="LaButti K."/>
            <person name="Lindquist E.A."/>
            <person name="Lipzen A."/>
            <person name="Lundell T."/>
            <person name="Morin E."/>
            <person name="Murat C."/>
            <person name="Sun H."/>
            <person name="Tunlid A."/>
            <person name="Henrissat B."/>
            <person name="Grigoriev I.V."/>
            <person name="Hibbett D.S."/>
            <person name="Martin F."/>
            <person name="Nordberg H.P."/>
            <person name="Cantor M.N."/>
            <person name="Hua S.X."/>
        </authorList>
    </citation>
    <scope>NUCLEOTIDE SEQUENCE [LARGE SCALE GENOMIC DNA]</scope>
    <source>
        <strain evidence="2 3">MUT 4182</strain>
    </source>
</reference>
<dbReference type="InterPro" id="IPR051681">
    <property type="entry name" value="Ser/Thr_Kinases-Pseudokinases"/>
</dbReference>
<organism evidence="2 3">
    <name type="scientific">Tulasnella calospora MUT 4182</name>
    <dbReference type="NCBI Taxonomy" id="1051891"/>
    <lineage>
        <taxon>Eukaryota</taxon>
        <taxon>Fungi</taxon>
        <taxon>Dikarya</taxon>
        <taxon>Basidiomycota</taxon>
        <taxon>Agaricomycotina</taxon>
        <taxon>Agaricomycetes</taxon>
        <taxon>Cantharellales</taxon>
        <taxon>Tulasnellaceae</taxon>
        <taxon>Tulasnella</taxon>
    </lineage>
</organism>
<dbReference type="Gene3D" id="1.10.510.10">
    <property type="entry name" value="Transferase(Phosphotransferase) domain 1"/>
    <property type="match status" value="1"/>
</dbReference>
<evidence type="ECO:0000259" key="1">
    <source>
        <dbReference type="PROSITE" id="PS50011"/>
    </source>
</evidence>
<proteinExistence type="predicted"/>
<reference evidence="3" key="2">
    <citation type="submission" date="2015-01" db="EMBL/GenBank/DDBJ databases">
        <title>Evolutionary Origins and Diversification of the Mycorrhizal Mutualists.</title>
        <authorList>
            <consortium name="DOE Joint Genome Institute"/>
            <consortium name="Mycorrhizal Genomics Consortium"/>
            <person name="Kohler A."/>
            <person name="Kuo A."/>
            <person name="Nagy L.G."/>
            <person name="Floudas D."/>
            <person name="Copeland A."/>
            <person name="Barry K.W."/>
            <person name="Cichocki N."/>
            <person name="Veneault-Fourrey C."/>
            <person name="LaButti K."/>
            <person name="Lindquist E.A."/>
            <person name="Lipzen A."/>
            <person name="Lundell T."/>
            <person name="Morin E."/>
            <person name="Murat C."/>
            <person name="Riley R."/>
            <person name="Ohm R."/>
            <person name="Sun H."/>
            <person name="Tunlid A."/>
            <person name="Henrissat B."/>
            <person name="Grigoriev I.V."/>
            <person name="Hibbett D.S."/>
            <person name="Martin F."/>
        </authorList>
    </citation>
    <scope>NUCLEOTIDE SEQUENCE [LARGE SCALE GENOMIC DNA]</scope>
    <source>
        <strain evidence="3">MUT 4182</strain>
    </source>
</reference>
<keyword evidence="3" id="KW-1185">Reference proteome</keyword>
<dbReference type="EMBL" id="KN823057">
    <property type="protein sequence ID" value="KIO24627.1"/>
    <property type="molecule type" value="Genomic_DNA"/>
</dbReference>
<dbReference type="InterPro" id="IPR000719">
    <property type="entry name" value="Prot_kinase_dom"/>
</dbReference>
<name>A0A0C3LTB2_9AGAM</name>
<dbReference type="PANTHER" id="PTHR44329">
    <property type="entry name" value="SERINE/THREONINE-PROTEIN KINASE TNNI3K-RELATED"/>
    <property type="match status" value="1"/>
</dbReference>
<dbReference type="Pfam" id="PF07714">
    <property type="entry name" value="PK_Tyr_Ser-Thr"/>
    <property type="match status" value="1"/>
</dbReference>
<dbReference type="SUPFAM" id="SSF56112">
    <property type="entry name" value="Protein kinase-like (PK-like)"/>
    <property type="match status" value="1"/>
</dbReference>
<dbReference type="OrthoDB" id="544350at2759"/>
<gene>
    <name evidence="2" type="ORF">M407DRAFT_99094</name>
</gene>
<dbReference type="PANTHER" id="PTHR44329:SF260">
    <property type="entry name" value="PROTEIN KINASE DOMAIN-CONTAINING PROTEIN"/>
    <property type="match status" value="1"/>
</dbReference>
<evidence type="ECO:0000313" key="2">
    <source>
        <dbReference type="EMBL" id="KIO24627.1"/>
    </source>
</evidence>
<dbReference type="HOGENOM" id="CLU_000288_7_18_1"/>
<sequence length="232" mass="26157">MEVDGPFVQYLGFATVEGVPAVLTQSLEGISAKKHLQKLSMQEKRLMILGFAEALMALHKEDLWHGNLEPQHFVVDKKGKAKLGGFCFNNMIEKELGKVTPSEEHRRSARYAAPEVLEDNAEDEKSDVYSFACVALELLTGKQPFYTTQREDSVTQRVINGKVPFAGDYPELQNDPWWNTLKSCWSRNPEARPSMRTVYKELAGTSNNLTKTTLFGEYIILSLNHQTLLCTA</sequence>
<dbReference type="InterPro" id="IPR011009">
    <property type="entry name" value="Kinase-like_dom_sf"/>
</dbReference>
<dbReference type="GO" id="GO:0005524">
    <property type="term" value="F:ATP binding"/>
    <property type="evidence" value="ECO:0007669"/>
    <property type="project" value="InterPro"/>
</dbReference>
<dbReference type="Proteomes" id="UP000054248">
    <property type="component" value="Unassembled WGS sequence"/>
</dbReference>
<dbReference type="PROSITE" id="PS50011">
    <property type="entry name" value="PROTEIN_KINASE_DOM"/>
    <property type="match status" value="1"/>
</dbReference>
<accession>A0A0C3LTB2</accession>
<dbReference type="AlphaFoldDB" id="A0A0C3LTB2"/>
<evidence type="ECO:0000313" key="3">
    <source>
        <dbReference type="Proteomes" id="UP000054248"/>
    </source>
</evidence>
<dbReference type="GO" id="GO:0004674">
    <property type="term" value="F:protein serine/threonine kinase activity"/>
    <property type="evidence" value="ECO:0007669"/>
    <property type="project" value="TreeGrafter"/>
</dbReference>
<protein>
    <recommendedName>
        <fullName evidence="1">Protein kinase domain-containing protein</fullName>
    </recommendedName>
</protein>